<gene>
    <name evidence="2" type="ORF">TBRA_LOCUS1241</name>
</gene>
<organism evidence="2 3">
    <name type="scientific">Trichogramma brassicae</name>
    <dbReference type="NCBI Taxonomy" id="86971"/>
    <lineage>
        <taxon>Eukaryota</taxon>
        <taxon>Metazoa</taxon>
        <taxon>Ecdysozoa</taxon>
        <taxon>Arthropoda</taxon>
        <taxon>Hexapoda</taxon>
        <taxon>Insecta</taxon>
        <taxon>Pterygota</taxon>
        <taxon>Neoptera</taxon>
        <taxon>Endopterygota</taxon>
        <taxon>Hymenoptera</taxon>
        <taxon>Apocrita</taxon>
        <taxon>Proctotrupomorpha</taxon>
        <taxon>Chalcidoidea</taxon>
        <taxon>Trichogrammatidae</taxon>
        <taxon>Trichogramma</taxon>
    </lineage>
</organism>
<dbReference type="OrthoDB" id="6337871at2759"/>
<reference evidence="2 3" key="1">
    <citation type="submission" date="2020-02" db="EMBL/GenBank/DDBJ databases">
        <authorList>
            <person name="Ferguson B K."/>
        </authorList>
    </citation>
    <scope>NUCLEOTIDE SEQUENCE [LARGE SCALE GENOMIC DNA]</scope>
</reference>
<evidence type="ECO:0000313" key="2">
    <source>
        <dbReference type="EMBL" id="CAB0029174.1"/>
    </source>
</evidence>
<evidence type="ECO:0000256" key="1">
    <source>
        <dbReference type="SAM" id="SignalP"/>
    </source>
</evidence>
<name>A0A6H5HW11_9HYME</name>
<dbReference type="Proteomes" id="UP000479190">
    <property type="component" value="Unassembled WGS sequence"/>
</dbReference>
<dbReference type="EMBL" id="CADCXV010000268">
    <property type="protein sequence ID" value="CAB0029174.1"/>
    <property type="molecule type" value="Genomic_DNA"/>
</dbReference>
<keyword evidence="3" id="KW-1185">Reference proteome</keyword>
<evidence type="ECO:0000313" key="3">
    <source>
        <dbReference type="Proteomes" id="UP000479190"/>
    </source>
</evidence>
<accession>A0A6H5HW11</accession>
<feature type="chain" id="PRO_5026259188" evidence="1">
    <location>
        <begin position="29"/>
        <end position="449"/>
    </location>
</feature>
<sequence>MTWNLDNRSLPRVLFCCWLSVTFGGIAASERKKEKDSPKLASFCLGGICEAASAATDPVLASATSCGPFHNTQNHWTYSGQANPGQRQALPHTDDEDECICTHGWPMRRSSKLNTRILRSIPVHELELPLCMIQEESLRTLQQCERCGLQQYRRTAAATRPLERQPRLSTDQSQVRTYLHDSLRESMCLGERRRAIRTRCSTLRIAQALAGPASLISARSFEAKEKKSIVFSWTPWIGAHPQPPPPPPRCVVRFILGCLGGYKNEPSLDAKPASHCCVASTAVHRALKSHISSPELIRISFTDTKADFDAKLQRRVGPDAFPPSSASSDARTTLVEKFLEAVGQAPDCPPPRESIDLPLILAMRLGKRRVAELLLRKRGGSETWPTGQASRLCTSSVRGNDPELVESFFEICDENRRPFKNQKTHFLLGVSKVLMKPPPPMNNASEPVK</sequence>
<dbReference type="AlphaFoldDB" id="A0A6H5HW11"/>
<proteinExistence type="predicted"/>
<protein>
    <submittedName>
        <fullName evidence="2">Uncharacterized protein</fullName>
    </submittedName>
</protein>
<keyword evidence="1" id="KW-0732">Signal</keyword>
<feature type="signal peptide" evidence="1">
    <location>
        <begin position="1"/>
        <end position="28"/>
    </location>
</feature>